<dbReference type="OrthoDB" id="428177at2759"/>
<evidence type="ECO:0000259" key="6">
    <source>
        <dbReference type="PROSITE" id="PS51764"/>
    </source>
</evidence>
<dbReference type="EMBL" id="LK052945">
    <property type="protein sequence ID" value="CDR45238.1"/>
    <property type="molecule type" value="Genomic_DNA"/>
</dbReference>
<dbReference type="Gene3D" id="3.20.20.80">
    <property type="entry name" value="Glycosidases"/>
    <property type="match status" value="1"/>
</dbReference>
<feature type="active site" description="Proton donor" evidence="4">
    <location>
        <position position="219"/>
    </location>
</feature>
<evidence type="ECO:0000256" key="2">
    <source>
        <dbReference type="ARBA" id="ARBA00022801"/>
    </source>
</evidence>
<dbReference type="InterPro" id="IPR022790">
    <property type="entry name" value="GH26_dom"/>
</dbReference>
<dbReference type="GO" id="GO:0006080">
    <property type="term" value="P:substituted mannan metabolic process"/>
    <property type="evidence" value="ECO:0007669"/>
    <property type="project" value="InterPro"/>
</dbReference>
<organism evidence="7">
    <name type="scientific">Rhodotorula toruloides</name>
    <name type="common">Yeast</name>
    <name type="synonym">Rhodosporidium toruloides</name>
    <dbReference type="NCBI Taxonomy" id="5286"/>
    <lineage>
        <taxon>Eukaryota</taxon>
        <taxon>Fungi</taxon>
        <taxon>Dikarya</taxon>
        <taxon>Basidiomycota</taxon>
        <taxon>Pucciniomycotina</taxon>
        <taxon>Microbotryomycetes</taxon>
        <taxon>Sporidiobolales</taxon>
        <taxon>Sporidiobolaceae</taxon>
        <taxon>Rhodotorula</taxon>
    </lineage>
</organism>
<keyword evidence="5" id="KW-0732">Signal</keyword>
<evidence type="ECO:0000256" key="4">
    <source>
        <dbReference type="PROSITE-ProRule" id="PRU01100"/>
    </source>
</evidence>
<proteinExistence type="inferred from homology"/>
<evidence type="ECO:0000256" key="3">
    <source>
        <dbReference type="ARBA" id="ARBA00023295"/>
    </source>
</evidence>
<evidence type="ECO:0000256" key="1">
    <source>
        <dbReference type="ARBA" id="ARBA00007754"/>
    </source>
</evidence>
<evidence type="ECO:0000256" key="5">
    <source>
        <dbReference type="SAM" id="SignalP"/>
    </source>
</evidence>
<name>A0A061BBI4_RHOTO</name>
<dbReference type="InterPro" id="IPR000805">
    <property type="entry name" value="Glyco_hydro_26"/>
</dbReference>
<gene>
    <name evidence="7" type="ORF">RHTO0S_10e07052g</name>
</gene>
<dbReference type="PROSITE" id="PS51764">
    <property type="entry name" value="GH26"/>
    <property type="match status" value="1"/>
</dbReference>
<reference evidence="7" key="1">
    <citation type="journal article" date="2014" name="Genome Announc.">
        <title>Draft genome sequence of Rhodosporidium toruloides CECT1137, an oleaginous yeast of biotechnological interest.</title>
        <authorList>
            <person name="Morin N."/>
            <person name="Calcas X."/>
            <person name="Devillers H."/>
            <person name="Durrens P."/>
            <person name="Sherman D.J."/>
            <person name="Nicaud J.-M."/>
            <person name="Neuveglise C."/>
        </authorList>
    </citation>
    <scope>NUCLEOTIDE SEQUENCE</scope>
    <source>
        <strain evidence="7">CECT1137</strain>
    </source>
</reference>
<protein>
    <submittedName>
        <fullName evidence="7">RHTO0S10e07052g1_1</fullName>
    </submittedName>
</protein>
<keyword evidence="2 4" id="KW-0378">Hydrolase</keyword>
<dbReference type="PANTHER" id="PTHR40079:SF6">
    <property type="entry name" value="GH26 DOMAIN-CONTAINING PROTEIN"/>
    <property type="match status" value="1"/>
</dbReference>
<feature type="signal peptide" evidence="5">
    <location>
        <begin position="1"/>
        <end position="19"/>
    </location>
</feature>
<comment type="similarity">
    <text evidence="1 4">Belongs to the glycosyl hydrolase 26 family.</text>
</comment>
<feature type="domain" description="GH26" evidence="6">
    <location>
        <begin position="94"/>
        <end position="382"/>
    </location>
</feature>
<evidence type="ECO:0000313" key="7">
    <source>
        <dbReference type="EMBL" id="CDR45238.1"/>
    </source>
</evidence>
<sequence>MHFLTALSLVAFGASTVSAGCHRRHHAKIAASISASGSSSLQASSPASSASQADATVAVQYVAKGSAASGSSWQASSTASSSAAASTSSSTSSSSSSGSIGWGLNGLKKNGISFGWLPDDGSGGGTAHTIQQIEAAVGQKTSAQGWYAQAQSGTLFDGSQFSWRKDQILSGGVFQPAVMPTGGWWGLTYQDNQQAVAICNVMKEYTDAGVEVWLRFAHEVNYYQQDGTYQGGVSDFKEGWDVVAKACRQIAPKVKMWYTPNVASLDQYDQYFPDDASTVDLIGVDWYPKQTDNFDFATGPASMKAFHDKYTSSNGIKFAIGEIGLGQAAPMAARVAWLENILASGSQMPNMIAVSWFNYMKGYDFRIAACDGDSVTKTFFAA</sequence>
<keyword evidence="3 4" id="KW-0326">Glycosidase</keyword>
<dbReference type="PANTHER" id="PTHR40079">
    <property type="entry name" value="MANNAN ENDO-1,4-BETA-MANNOSIDASE E-RELATED"/>
    <property type="match status" value="1"/>
</dbReference>
<feature type="active site" description="Nucleophile" evidence="4">
    <location>
        <position position="322"/>
    </location>
</feature>
<dbReference type="AlphaFoldDB" id="A0A061BBI4"/>
<dbReference type="SUPFAM" id="SSF51445">
    <property type="entry name" value="(Trans)glycosidases"/>
    <property type="match status" value="1"/>
</dbReference>
<dbReference type="InterPro" id="IPR017853">
    <property type="entry name" value="GH"/>
</dbReference>
<feature type="chain" id="PRO_5030001753" evidence="5">
    <location>
        <begin position="20"/>
        <end position="382"/>
    </location>
</feature>
<accession>A0A061BBI4</accession>
<dbReference type="GO" id="GO:0016985">
    <property type="term" value="F:mannan endo-1,4-beta-mannosidase activity"/>
    <property type="evidence" value="ECO:0007669"/>
    <property type="project" value="InterPro"/>
</dbReference>